<dbReference type="AlphaFoldDB" id="A0A197JJW5"/>
<feature type="domain" description="Pirin N-terminal" evidence="4">
    <location>
        <begin position="25"/>
        <end position="83"/>
    </location>
</feature>
<accession>A0A197JJW5</accession>
<keyword evidence="7" id="KW-1185">Reference proteome</keyword>
<dbReference type="Pfam" id="PF05726">
    <property type="entry name" value="Pirin_C"/>
    <property type="match status" value="1"/>
</dbReference>
<dbReference type="InterPro" id="IPR003829">
    <property type="entry name" value="Pirin_N_dom"/>
</dbReference>
<dbReference type="InterPro" id="IPR014710">
    <property type="entry name" value="RmlC-like_jellyroll"/>
</dbReference>
<organism evidence="6 7">
    <name type="scientific">Linnemannia elongata AG-77</name>
    <dbReference type="NCBI Taxonomy" id="1314771"/>
    <lineage>
        <taxon>Eukaryota</taxon>
        <taxon>Fungi</taxon>
        <taxon>Fungi incertae sedis</taxon>
        <taxon>Mucoromycota</taxon>
        <taxon>Mortierellomycotina</taxon>
        <taxon>Mortierellomycetes</taxon>
        <taxon>Mortierellales</taxon>
        <taxon>Mortierellaceae</taxon>
        <taxon>Linnemannia</taxon>
    </lineage>
</organism>
<dbReference type="PANTHER" id="PTHR13903:SF8">
    <property type="entry name" value="PIRIN"/>
    <property type="match status" value="1"/>
</dbReference>
<dbReference type="Proteomes" id="UP000078512">
    <property type="component" value="Unassembled WGS sequence"/>
</dbReference>
<evidence type="ECO:0000313" key="7">
    <source>
        <dbReference type="Proteomes" id="UP000078512"/>
    </source>
</evidence>
<evidence type="ECO:0000259" key="4">
    <source>
        <dbReference type="Pfam" id="PF02678"/>
    </source>
</evidence>
<dbReference type="SUPFAM" id="SSF51182">
    <property type="entry name" value="RmlC-like cupins"/>
    <property type="match status" value="1"/>
</dbReference>
<comment type="similarity">
    <text evidence="1 2">Belongs to the pirin family.</text>
</comment>
<name>A0A197JJW5_9FUNG</name>
<dbReference type="InterPro" id="IPR012093">
    <property type="entry name" value="Pirin"/>
</dbReference>
<dbReference type="OrthoDB" id="198735at2759"/>
<dbReference type="InterPro" id="IPR008778">
    <property type="entry name" value="Pirin_C_dom"/>
</dbReference>
<dbReference type="Pfam" id="PF02678">
    <property type="entry name" value="Pirin"/>
    <property type="match status" value="1"/>
</dbReference>
<feature type="domain" description="Pirin C-terminal" evidence="5">
    <location>
        <begin position="137"/>
        <end position="230"/>
    </location>
</feature>
<feature type="compositionally biased region" description="Low complexity" evidence="3">
    <location>
        <begin position="1"/>
        <end position="18"/>
    </location>
</feature>
<gene>
    <name evidence="6" type="ORF">K457DRAFT_35701</name>
</gene>
<evidence type="ECO:0000256" key="1">
    <source>
        <dbReference type="ARBA" id="ARBA00008416"/>
    </source>
</evidence>
<dbReference type="STRING" id="1314771.A0A197JJW5"/>
<protein>
    <submittedName>
        <fullName evidence="6">RmlC-like cupin</fullName>
    </submittedName>
</protein>
<dbReference type="CDD" id="cd02247">
    <property type="entry name" value="cupin_pirin_C"/>
    <property type="match status" value="1"/>
</dbReference>
<feature type="region of interest" description="Disordered" evidence="3">
    <location>
        <begin position="1"/>
        <end position="29"/>
    </location>
</feature>
<evidence type="ECO:0000313" key="6">
    <source>
        <dbReference type="EMBL" id="OAQ24649.1"/>
    </source>
</evidence>
<proteinExistence type="inferred from homology"/>
<evidence type="ECO:0000259" key="5">
    <source>
        <dbReference type="Pfam" id="PF05726"/>
    </source>
</evidence>
<dbReference type="PIRSF" id="PIRSF006232">
    <property type="entry name" value="Pirin"/>
    <property type="match status" value="1"/>
</dbReference>
<dbReference type="Gene3D" id="2.60.120.10">
    <property type="entry name" value="Jelly Rolls"/>
    <property type="match status" value="3"/>
</dbReference>
<reference evidence="6 7" key="1">
    <citation type="submission" date="2016-05" db="EMBL/GenBank/DDBJ databases">
        <title>Genome sequencing reveals origins of a unique bacterial endosymbiosis in the earliest lineages of terrestrial Fungi.</title>
        <authorList>
            <consortium name="DOE Joint Genome Institute"/>
            <person name="Uehling J."/>
            <person name="Gryganskyi A."/>
            <person name="Hameed K."/>
            <person name="Tschaplinski T."/>
            <person name="Misztal P."/>
            <person name="Wu S."/>
            <person name="Desiro A."/>
            <person name="Vande Pol N."/>
            <person name="Du Z.-Y."/>
            <person name="Zienkiewicz A."/>
            <person name="Zienkiewicz K."/>
            <person name="Morin E."/>
            <person name="Tisserant E."/>
            <person name="Splivallo R."/>
            <person name="Hainaut M."/>
            <person name="Henrissat B."/>
            <person name="Ohm R."/>
            <person name="Kuo A."/>
            <person name="Yan J."/>
            <person name="Lipzen A."/>
            <person name="Nolan M."/>
            <person name="Labutti K."/>
            <person name="Barry K."/>
            <person name="Goldstein A."/>
            <person name="Labbe J."/>
            <person name="Schadt C."/>
            <person name="Tuskan G."/>
            <person name="Grigoriev I."/>
            <person name="Martin F."/>
            <person name="Vilgalys R."/>
            <person name="Bonito G."/>
        </authorList>
    </citation>
    <scope>NUCLEOTIDE SEQUENCE [LARGE SCALE GENOMIC DNA]</scope>
    <source>
        <strain evidence="6 7">AG-77</strain>
    </source>
</reference>
<evidence type="ECO:0000256" key="3">
    <source>
        <dbReference type="SAM" id="MobiDB-lite"/>
    </source>
</evidence>
<dbReference type="EMBL" id="KV442090">
    <property type="protein sequence ID" value="OAQ24649.1"/>
    <property type="molecule type" value="Genomic_DNA"/>
</dbReference>
<dbReference type="InterPro" id="IPR011051">
    <property type="entry name" value="RmlC_Cupin_sf"/>
</dbReference>
<evidence type="ECO:0000256" key="2">
    <source>
        <dbReference type="RuleBase" id="RU003457"/>
    </source>
</evidence>
<sequence>MAATSIPSPDLSQSLSSLENNPNANRTPELRDYDSFLMLDGFSVDKNDCFPDHPHRGFETVTYMLEGQFQHEDFARHKGTIGPWGFAHKMCEPQYQELLDEQISRAKLQDGVVIKVIAGESHGVKFQIYTRTPTILLNFKMYKDQTVSQTIPTTYTGFIYVLSGTAYIGDPNSETEAKFYHTILLSEDSTSTVRIQTKDEAGHFVLIAGESLKEPVVQVGSFVMNTREEV</sequence>
<dbReference type="PANTHER" id="PTHR13903">
    <property type="entry name" value="PIRIN-RELATED"/>
    <property type="match status" value="1"/>
</dbReference>